<evidence type="ECO:0000256" key="10">
    <source>
        <dbReference type="RuleBase" id="RU000594"/>
    </source>
</evidence>
<gene>
    <name evidence="9" type="primary">lspA</name>
    <name evidence="12" type="ORF">AVDCRST_MAG66-2686</name>
</gene>
<dbReference type="UniPathway" id="UPA00665"/>
<dbReference type="EMBL" id="CADCUS010000395">
    <property type="protein sequence ID" value="CAA9421626.1"/>
    <property type="molecule type" value="Genomic_DNA"/>
</dbReference>
<feature type="transmembrane region" description="Helical" evidence="9">
    <location>
        <begin position="96"/>
        <end position="113"/>
    </location>
</feature>
<evidence type="ECO:0000256" key="4">
    <source>
        <dbReference type="ARBA" id="ARBA00022692"/>
    </source>
</evidence>
<keyword evidence="7 9" id="KW-1133">Transmembrane helix</keyword>
<dbReference type="PANTHER" id="PTHR33695:SF1">
    <property type="entry name" value="LIPOPROTEIN SIGNAL PEPTIDASE"/>
    <property type="match status" value="1"/>
</dbReference>
<dbReference type="EC" id="3.4.23.36" evidence="9"/>
<keyword evidence="4 9" id="KW-0812">Transmembrane</keyword>
<feature type="active site" evidence="9">
    <location>
        <position position="148"/>
    </location>
</feature>
<feature type="transmembrane region" description="Helical" evidence="9">
    <location>
        <begin position="140"/>
        <end position="162"/>
    </location>
</feature>
<comment type="function">
    <text evidence="9 10">This protein specifically catalyzes the removal of signal peptides from prolipoproteins.</text>
</comment>
<dbReference type="GO" id="GO:0004190">
    <property type="term" value="F:aspartic-type endopeptidase activity"/>
    <property type="evidence" value="ECO:0007669"/>
    <property type="project" value="UniProtKB-UniRule"/>
</dbReference>
<evidence type="ECO:0000256" key="7">
    <source>
        <dbReference type="ARBA" id="ARBA00022989"/>
    </source>
</evidence>
<evidence type="ECO:0000256" key="6">
    <source>
        <dbReference type="ARBA" id="ARBA00022801"/>
    </source>
</evidence>
<reference evidence="12" key="1">
    <citation type="submission" date="2020-02" db="EMBL/GenBank/DDBJ databases">
        <authorList>
            <person name="Meier V. D."/>
        </authorList>
    </citation>
    <scope>NUCLEOTIDE SEQUENCE</scope>
    <source>
        <strain evidence="12">AVDCRST_MAG66</strain>
    </source>
</reference>
<dbReference type="HAMAP" id="MF_00161">
    <property type="entry name" value="LspA"/>
    <property type="match status" value="1"/>
</dbReference>
<comment type="similarity">
    <text evidence="1 9 11">Belongs to the peptidase A8 family.</text>
</comment>
<evidence type="ECO:0000313" key="12">
    <source>
        <dbReference type="EMBL" id="CAA9421626.1"/>
    </source>
</evidence>
<organism evidence="12">
    <name type="scientific">uncultured Pseudonocardia sp</name>
    <dbReference type="NCBI Taxonomy" id="211455"/>
    <lineage>
        <taxon>Bacteria</taxon>
        <taxon>Bacillati</taxon>
        <taxon>Actinomycetota</taxon>
        <taxon>Actinomycetes</taxon>
        <taxon>Pseudonocardiales</taxon>
        <taxon>Pseudonocardiaceae</taxon>
        <taxon>Pseudonocardia</taxon>
        <taxon>environmental samples</taxon>
    </lineage>
</organism>
<dbReference type="NCBIfam" id="TIGR00077">
    <property type="entry name" value="lspA"/>
    <property type="match status" value="1"/>
</dbReference>
<evidence type="ECO:0000256" key="8">
    <source>
        <dbReference type="ARBA" id="ARBA00023136"/>
    </source>
</evidence>
<proteinExistence type="inferred from homology"/>
<dbReference type="PRINTS" id="PR00781">
    <property type="entry name" value="LIPOSIGPTASE"/>
</dbReference>
<comment type="caution">
    <text evidence="9">Lacks conserved residue(s) required for the propagation of feature annotation.</text>
</comment>
<keyword evidence="8 9" id="KW-0472">Membrane</keyword>
<name>A0A6J4PQX7_9PSEU</name>
<evidence type="ECO:0000256" key="3">
    <source>
        <dbReference type="ARBA" id="ARBA00022670"/>
    </source>
</evidence>
<protein>
    <recommendedName>
        <fullName evidence="9">Lipoprotein signal peptidase</fullName>
        <ecNumber evidence="9">3.4.23.36</ecNumber>
    </recommendedName>
    <alternativeName>
        <fullName evidence="9">Prolipoprotein signal peptidase</fullName>
    </alternativeName>
    <alternativeName>
        <fullName evidence="9">Signal peptidase II</fullName>
        <shortName evidence="9">SPase II</shortName>
    </alternativeName>
</protein>
<evidence type="ECO:0000256" key="5">
    <source>
        <dbReference type="ARBA" id="ARBA00022750"/>
    </source>
</evidence>
<evidence type="ECO:0000256" key="1">
    <source>
        <dbReference type="ARBA" id="ARBA00006139"/>
    </source>
</evidence>
<evidence type="ECO:0000256" key="2">
    <source>
        <dbReference type="ARBA" id="ARBA00022475"/>
    </source>
</evidence>
<comment type="subcellular location">
    <subcellularLocation>
        <location evidence="9">Cell membrane</location>
        <topology evidence="9">Multi-pass membrane protein</topology>
    </subcellularLocation>
</comment>
<feature type="active site" evidence="9">
    <location>
        <position position="129"/>
    </location>
</feature>
<dbReference type="InterPro" id="IPR001872">
    <property type="entry name" value="Peptidase_A8"/>
</dbReference>
<dbReference type="GO" id="GO:0005886">
    <property type="term" value="C:plasma membrane"/>
    <property type="evidence" value="ECO:0007669"/>
    <property type="project" value="UniProtKB-SubCell"/>
</dbReference>
<dbReference type="AlphaFoldDB" id="A0A6J4PQX7"/>
<keyword evidence="6 9" id="KW-0378">Hydrolase</keyword>
<accession>A0A6J4PQX7</accession>
<dbReference type="PANTHER" id="PTHR33695">
    <property type="entry name" value="LIPOPROTEIN SIGNAL PEPTIDASE"/>
    <property type="match status" value="1"/>
</dbReference>
<keyword evidence="5 9" id="KW-0064">Aspartyl protease</keyword>
<feature type="transmembrane region" description="Helical" evidence="9">
    <location>
        <begin position="70"/>
        <end position="89"/>
    </location>
</feature>
<comment type="pathway">
    <text evidence="9">Protein modification; lipoprotein biosynthesis (signal peptide cleavage).</text>
</comment>
<evidence type="ECO:0000256" key="11">
    <source>
        <dbReference type="RuleBase" id="RU004181"/>
    </source>
</evidence>
<keyword evidence="3 9" id="KW-0645">Protease</keyword>
<keyword evidence="12" id="KW-0449">Lipoprotein</keyword>
<dbReference type="Pfam" id="PF01252">
    <property type="entry name" value="Peptidase_A8"/>
    <property type="match status" value="1"/>
</dbReference>
<comment type="catalytic activity">
    <reaction evidence="9 10">
        <text>Release of signal peptides from bacterial membrane prolipoproteins. Hydrolyzes -Xaa-Yaa-Zaa-|-(S,diacylglyceryl)Cys-, in which Xaa is hydrophobic (preferably Leu), and Yaa (Ala or Ser) and Zaa (Gly or Ala) have small, neutral side chains.</text>
        <dbReference type="EC" id="3.4.23.36"/>
    </reaction>
</comment>
<sequence length="180" mass="18616">MSDATAPPALASRVRLLGLIAAVVLAADVVTKVVGVAQLEGQDPVPVLGGLVWLQLVRNPGAAFSLATGYTWLLSLIALAVVVVIIRVARRLRSTGWAVALGLVLGGATGNLVDRIFRAPGPLQGHVVDLVSLFAPDGRAWPVFNLADSAIVTGGVLIVVLASTGRELDGTRTKEKTADE</sequence>
<dbReference type="GO" id="GO:0006508">
    <property type="term" value="P:proteolysis"/>
    <property type="evidence" value="ECO:0007669"/>
    <property type="project" value="UniProtKB-KW"/>
</dbReference>
<keyword evidence="2 9" id="KW-1003">Cell membrane</keyword>
<evidence type="ECO:0000256" key="9">
    <source>
        <dbReference type="HAMAP-Rule" id="MF_00161"/>
    </source>
</evidence>
<dbReference type="PROSITE" id="PS00855">
    <property type="entry name" value="SPASE_II"/>
    <property type="match status" value="1"/>
</dbReference>